<accession>A0A453QEM9</accession>
<sequence length="51" mass="6067">MVVLYWDVLLNQNWDYPQKIMVERVMSVYVVDLILPKMMKTPKPVKSRGIT</sequence>
<name>A0A453QEM9_AEGTS</name>
<evidence type="ECO:0000313" key="2">
    <source>
        <dbReference type="Proteomes" id="UP000015105"/>
    </source>
</evidence>
<dbReference type="Proteomes" id="UP000015105">
    <property type="component" value="Chromosome 7D"/>
</dbReference>
<dbReference type="EnsemblPlants" id="AET7Gv20080900.8">
    <property type="protein sequence ID" value="AET7Gv20080900.8"/>
    <property type="gene ID" value="AET7Gv20080900"/>
</dbReference>
<reference evidence="1" key="5">
    <citation type="journal article" date="2021" name="G3 (Bethesda)">
        <title>Aegilops tauschii genome assembly Aet v5.0 features greater sequence contiguity and improved annotation.</title>
        <authorList>
            <person name="Wang L."/>
            <person name="Zhu T."/>
            <person name="Rodriguez J.C."/>
            <person name="Deal K.R."/>
            <person name="Dubcovsky J."/>
            <person name="McGuire P.E."/>
            <person name="Lux T."/>
            <person name="Spannagl M."/>
            <person name="Mayer K.F.X."/>
            <person name="Baldrich P."/>
            <person name="Meyers B.C."/>
            <person name="Huo N."/>
            <person name="Gu Y.Q."/>
            <person name="Zhou H."/>
            <person name="Devos K.M."/>
            <person name="Bennetzen J.L."/>
            <person name="Unver T."/>
            <person name="Budak H."/>
            <person name="Gulick P.J."/>
            <person name="Galiba G."/>
            <person name="Kalapos B."/>
            <person name="Nelson D.R."/>
            <person name="Li P."/>
            <person name="You F.M."/>
            <person name="Luo M.C."/>
            <person name="Dvorak J."/>
        </authorList>
    </citation>
    <scope>NUCLEOTIDE SEQUENCE [LARGE SCALE GENOMIC DNA]</scope>
    <source>
        <strain evidence="1">cv. AL8/78</strain>
    </source>
</reference>
<reference evidence="1" key="3">
    <citation type="journal article" date="2017" name="Nature">
        <title>Genome sequence of the progenitor of the wheat D genome Aegilops tauschii.</title>
        <authorList>
            <person name="Luo M.C."/>
            <person name="Gu Y.Q."/>
            <person name="Puiu D."/>
            <person name="Wang H."/>
            <person name="Twardziok S.O."/>
            <person name="Deal K.R."/>
            <person name="Huo N."/>
            <person name="Zhu T."/>
            <person name="Wang L."/>
            <person name="Wang Y."/>
            <person name="McGuire P.E."/>
            <person name="Liu S."/>
            <person name="Long H."/>
            <person name="Ramasamy R.K."/>
            <person name="Rodriguez J.C."/>
            <person name="Van S.L."/>
            <person name="Yuan L."/>
            <person name="Wang Z."/>
            <person name="Xia Z."/>
            <person name="Xiao L."/>
            <person name="Anderson O.D."/>
            <person name="Ouyang S."/>
            <person name="Liang Y."/>
            <person name="Zimin A.V."/>
            <person name="Pertea G."/>
            <person name="Qi P."/>
            <person name="Bennetzen J.L."/>
            <person name="Dai X."/>
            <person name="Dawson M.W."/>
            <person name="Muller H.G."/>
            <person name="Kugler K."/>
            <person name="Rivarola-Duarte L."/>
            <person name="Spannagl M."/>
            <person name="Mayer K.F.X."/>
            <person name="Lu F.H."/>
            <person name="Bevan M.W."/>
            <person name="Leroy P."/>
            <person name="Li P."/>
            <person name="You F.M."/>
            <person name="Sun Q."/>
            <person name="Liu Z."/>
            <person name="Lyons E."/>
            <person name="Wicker T."/>
            <person name="Salzberg S.L."/>
            <person name="Devos K.M."/>
            <person name="Dvorak J."/>
        </authorList>
    </citation>
    <scope>NUCLEOTIDE SEQUENCE [LARGE SCALE GENOMIC DNA]</scope>
    <source>
        <strain evidence="1">cv. AL8/78</strain>
    </source>
</reference>
<reference evidence="1" key="4">
    <citation type="submission" date="2019-03" db="UniProtKB">
        <authorList>
            <consortium name="EnsemblPlants"/>
        </authorList>
    </citation>
    <scope>IDENTIFICATION</scope>
</reference>
<dbReference type="AlphaFoldDB" id="A0A453QEM9"/>
<organism evidence="1 2">
    <name type="scientific">Aegilops tauschii subsp. strangulata</name>
    <name type="common">Goatgrass</name>
    <dbReference type="NCBI Taxonomy" id="200361"/>
    <lineage>
        <taxon>Eukaryota</taxon>
        <taxon>Viridiplantae</taxon>
        <taxon>Streptophyta</taxon>
        <taxon>Embryophyta</taxon>
        <taxon>Tracheophyta</taxon>
        <taxon>Spermatophyta</taxon>
        <taxon>Magnoliopsida</taxon>
        <taxon>Liliopsida</taxon>
        <taxon>Poales</taxon>
        <taxon>Poaceae</taxon>
        <taxon>BOP clade</taxon>
        <taxon>Pooideae</taxon>
        <taxon>Triticodae</taxon>
        <taxon>Triticeae</taxon>
        <taxon>Triticinae</taxon>
        <taxon>Aegilops</taxon>
    </lineage>
</organism>
<proteinExistence type="predicted"/>
<evidence type="ECO:0000313" key="1">
    <source>
        <dbReference type="EnsemblPlants" id="AET7Gv20080900.8"/>
    </source>
</evidence>
<reference evidence="2" key="2">
    <citation type="journal article" date="2017" name="Nat. Plants">
        <title>The Aegilops tauschii genome reveals multiple impacts of transposons.</title>
        <authorList>
            <person name="Zhao G."/>
            <person name="Zou C."/>
            <person name="Li K."/>
            <person name="Wang K."/>
            <person name="Li T."/>
            <person name="Gao L."/>
            <person name="Zhang X."/>
            <person name="Wang H."/>
            <person name="Yang Z."/>
            <person name="Liu X."/>
            <person name="Jiang W."/>
            <person name="Mao L."/>
            <person name="Kong X."/>
            <person name="Jiao Y."/>
            <person name="Jia J."/>
        </authorList>
    </citation>
    <scope>NUCLEOTIDE SEQUENCE [LARGE SCALE GENOMIC DNA]</scope>
    <source>
        <strain evidence="2">cv. AL8/78</strain>
    </source>
</reference>
<keyword evidence="2" id="KW-1185">Reference proteome</keyword>
<reference evidence="2" key="1">
    <citation type="journal article" date="2014" name="Science">
        <title>Ancient hybridizations among the ancestral genomes of bread wheat.</title>
        <authorList>
            <consortium name="International Wheat Genome Sequencing Consortium,"/>
            <person name="Marcussen T."/>
            <person name="Sandve S.R."/>
            <person name="Heier L."/>
            <person name="Spannagl M."/>
            <person name="Pfeifer M."/>
            <person name="Jakobsen K.S."/>
            <person name="Wulff B.B."/>
            <person name="Steuernagel B."/>
            <person name="Mayer K.F."/>
            <person name="Olsen O.A."/>
        </authorList>
    </citation>
    <scope>NUCLEOTIDE SEQUENCE [LARGE SCALE GENOMIC DNA]</scope>
    <source>
        <strain evidence="2">cv. AL8/78</strain>
    </source>
</reference>
<protein>
    <submittedName>
        <fullName evidence="1">Uncharacterized protein</fullName>
    </submittedName>
</protein>
<dbReference type="Gramene" id="AET7Gv20080900.8">
    <property type="protein sequence ID" value="AET7Gv20080900.8"/>
    <property type="gene ID" value="AET7Gv20080900"/>
</dbReference>